<dbReference type="EMBL" id="LQYI01000083">
    <property type="protein sequence ID" value="KYC66074.1"/>
    <property type="molecule type" value="Genomic_DNA"/>
</dbReference>
<reference evidence="1 2" key="1">
    <citation type="submission" date="2016-01" db="EMBL/GenBank/DDBJ databases">
        <title>Genome Sequences of Twelve Sporeforming Bacillus Species Isolated from Foods.</title>
        <authorList>
            <person name="Berendsen E.M."/>
            <person name="Wells-Bennik M.H."/>
            <person name="Krawcyk A.O."/>
            <person name="De Jong A."/>
            <person name="Holsappel S."/>
            <person name="Eijlander R.T."/>
            <person name="Kuipers O.P."/>
        </authorList>
    </citation>
    <scope>NUCLEOTIDE SEQUENCE [LARGE SCALE GENOMIC DNA]</scope>
    <source>
        <strain evidence="1 2">B4099</strain>
    </source>
</reference>
<dbReference type="AlphaFoldDB" id="A0A150KB07"/>
<evidence type="ECO:0000313" key="1">
    <source>
        <dbReference type="EMBL" id="KYC66074.1"/>
    </source>
</evidence>
<dbReference type="Proteomes" id="UP000075304">
    <property type="component" value="Unassembled WGS sequence"/>
</dbReference>
<dbReference type="PATRIC" id="fig|1398.25.peg.77"/>
<evidence type="ECO:0000313" key="2">
    <source>
        <dbReference type="Proteomes" id="UP000075304"/>
    </source>
</evidence>
<organism evidence="1 2">
    <name type="scientific">Heyndrickxia coagulans</name>
    <name type="common">Weizmannia coagulans</name>
    <dbReference type="NCBI Taxonomy" id="1398"/>
    <lineage>
        <taxon>Bacteria</taxon>
        <taxon>Bacillati</taxon>
        <taxon>Bacillota</taxon>
        <taxon>Bacilli</taxon>
        <taxon>Bacillales</taxon>
        <taxon>Bacillaceae</taxon>
        <taxon>Heyndrickxia</taxon>
    </lineage>
</organism>
<proteinExistence type="predicted"/>
<protein>
    <submittedName>
        <fullName evidence="1">Uncharacterized protein</fullName>
    </submittedName>
</protein>
<sequence length="52" mass="6360">MKNFFCAFFTRWEEWINPKVPLSKKFFCDLKICSFTARYETIKIKNSKKFVV</sequence>
<comment type="caution">
    <text evidence="1">The sequence shown here is derived from an EMBL/GenBank/DDBJ whole genome shotgun (WGS) entry which is preliminary data.</text>
</comment>
<name>A0A150KB07_HEYCO</name>
<gene>
    <name evidence="1" type="ORF">B4099_0038</name>
</gene>
<accession>A0A150KB07</accession>